<feature type="compositionally biased region" description="Gly residues" evidence="1">
    <location>
        <begin position="154"/>
        <end position="165"/>
    </location>
</feature>
<feature type="region of interest" description="Disordered" evidence="1">
    <location>
        <begin position="422"/>
        <end position="568"/>
    </location>
</feature>
<dbReference type="EMBL" id="JATAAI010000021">
    <property type="protein sequence ID" value="KAK1738234.1"/>
    <property type="molecule type" value="Genomic_DNA"/>
</dbReference>
<dbReference type="CDD" id="cd09631">
    <property type="entry name" value="DOMON_DOH"/>
    <property type="match status" value="1"/>
</dbReference>
<feature type="compositionally biased region" description="Acidic residues" evidence="1">
    <location>
        <begin position="140"/>
        <end position="152"/>
    </location>
</feature>
<feature type="compositionally biased region" description="Low complexity" evidence="1">
    <location>
        <begin position="470"/>
        <end position="488"/>
    </location>
</feature>
<dbReference type="InterPro" id="IPR015943">
    <property type="entry name" value="WD40/YVTN_repeat-like_dom_sf"/>
</dbReference>
<sequence>MPLTAEERAARRESRRSNREKERRASNSARHNLQGYQTESARLFGLSVQSSNDSSNLVNSSNDSTNLVNSLNDSTNHLDSSYNSATKRRPIHRNLSGIEEGLDCSAAESKTSRNSMQPPGQDAAQGGSPRHNRVGPFEKDTDDDDYYDDQEETTGGGSNNNGGGVSTNPFLDDSTDGDGASSPEEREFQPAKLDRSATSAKSSGRGGGANGEESFDTDDDPPSNSRPATLAASARTTSSSATQRVNNTDGEGNNRKTARDKFMEVMQDDDDDDNREETTEDYGSAFNNDAGPSPFDDDSVDQASQGSYEQPRAYRPFSGGSQTSAGSGGGEHYASMQELLEEERSRSFVGHKTSRFGGCVETCLGGKKTKRRKITLAVIGLVIVAVIGVCVYSIVLGNGKDDGGGGKKEGVEKLMQQQIERPGTNFVPGNTGNASKPDSTFGMADNSTDDIFDIEPTFPDGSTAFGGDNATADSSSPTASPVSTSTIAPTPPVSEIIPGEFKATSPPSGSPTPPLPEFIPAETNQPTGSPAETTVQPTGSPAAAETTFQPTVSPSAAKTTLQPTGSPSAAPFVSISTVMSDSPVTVEPVLSPTNPPIAASVPSVQTDISGLLTFSEPVPQDTESNLIAFLDALKKSIRSAVSSSLQANDELVYVEIVSINGEAVDSLLLRRRFIRRRRLQFGSLVVYEIVVLTDCDLSDCTDADTVADDVFTRTTNEISSSVFSGEFASTLEVNVLSSSGGSVDYFTGVELGDFSEPKVTVLTPAVDLGANETSSTNSTAPADVIAANETDPIDSSATGDDTTTANTCEFCKDGMPDPFKVVSDSGLTCNQLIEAISDKDKDSSTCVTVKQAEGLCCEVSSTVSDTIDETPATNTTIGGNETFSTNSTEGDLGDSNATESPSLNSTLVGNETILTNITSGGNLSDVNETISSNSTPADFVIDTVVVGNETFVSFGDMPIIDENGTDSGFVDDALYPDLLCPVTLTRSIKIDEFASLFYEVVPSSSFEARNGIFCARLQVKSLGWIGFALSRDGSMVGSDAIIALPDDGTVLKYSLLGKSPDLISKVDDEHQTLRGTSVTQDLELGVTTMAFVKHLDEFEEIPILEKGANHFLYARGGINVLGYHLGRTHFMKDFAEDVVVVVDDDVSIDLGDGNATISSNSTGSEDIYVIDTVVVGNETFVTYDDTPIYDLNKPEPFYNTTVAGNETIMTTNSTSEDFVIDTVVIGNETFVSFGDMPTIDANGTDSGFDMDVLYPDVNSTEDDSNETATPNDVVTISNETLYSVDDASGTAVNATDFADPAAILDALSLPYTLSHEIEGVSAAARYGFSVAMSSDGNIIAVGAKDMTDVVLGEVGAVHLYSMETSPPSLLQTLVNEYPNGEFGNSIGLSNDGSRLVVGARSENDQTGVVRVYGRDSVGQFALFGMPINGLSSGERAGWSVSISGDGSSVAVGAPKGGGSSSGSVVTYRFEDGLNWAPYGSALEGVSKEAFGYTTSLSYDGNLVAVGSPKAMNPDAASNAGKASVFYMFGTEWLPLPAKEIHGISSNDIDGTSIALSQDGAIMVVGGKGRDNDDGVKNVGHCRIYEFGTDWDLLHSMEGQSQNERLGSSVAVSKNGNVVACGGETAMYDGVGIGVVRVWNRETSQSSAVWPRTSDGGALFGSALSLKEDGKILAVGAPERNSMTVGSKAGAVDVYRDFI</sequence>
<feature type="compositionally biased region" description="Polar residues" evidence="1">
    <location>
        <begin position="108"/>
        <end position="118"/>
    </location>
</feature>
<dbReference type="InterPro" id="IPR045266">
    <property type="entry name" value="DOH_DOMON"/>
</dbReference>
<feature type="compositionally biased region" description="Polar residues" evidence="1">
    <location>
        <begin position="427"/>
        <end position="438"/>
    </location>
</feature>
<dbReference type="Gene3D" id="2.130.10.10">
    <property type="entry name" value="YVTN repeat-like/Quinoprotein amine dehydrogenase"/>
    <property type="match status" value="2"/>
</dbReference>
<feature type="domain" description="DOMON" evidence="3">
    <location>
        <begin position="992"/>
        <end position="1116"/>
    </location>
</feature>
<keyword evidence="2" id="KW-0472">Membrane</keyword>
<feature type="compositionally biased region" description="Polar residues" evidence="1">
    <location>
        <begin position="29"/>
        <end position="40"/>
    </location>
</feature>
<dbReference type="SUPFAM" id="SSF69322">
    <property type="entry name" value="Tricorn protease domain 2"/>
    <property type="match status" value="1"/>
</dbReference>
<evidence type="ECO:0000313" key="4">
    <source>
        <dbReference type="EMBL" id="KAK1738234.1"/>
    </source>
</evidence>
<feature type="compositionally biased region" description="Polar residues" evidence="1">
    <location>
        <begin position="522"/>
        <end position="539"/>
    </location>
</feature>
<dbReference type="PROSITE" id="PS50836">
    <property type="entry name" value="DOMON"/>
    <property type="match status" value="1"/>
</dbReference>
<dbReference type="SMART" id="SM00664">
    <property type="entry name" value="DoH"/>
    <property type="match status" value="1"/>
</dbReference>
<feature type="compositionally biased region" description="Basic and acidic residues" evidence="1">
    <location>
        <begin position="1"/>
        <end position="25"/>
    </location>
</feature>
<evidence type="ECO:0000256" key="2">
    <source>
        <dbReference type="SAM" id="Phobius"/>
    </source>
</evidence>
<evidence type="ECO:0000256" key="1">
    <source>
        <dbReference type="SAM" id="MobiDB-lite"/>
    </source>
</evidence>
<accession>A0AAD8Y257</accession>
<evidence type="ECO:0000259" key="3">
    <source>
        <dbReference type="PROSITE" id="PS50836"/>
    </source>
</evidence>
<keyword evidence="2" id="KW-1133">Transmembrane helix</keyword>
<name>A0AAD8Y257_9STRA</name>
<feature type="compositionally biased region" description="Basic and acidic residues" evidence="1">
    <location>
        <begin position="183"/>
        <end position="195"/>
    </location>
</feature>
<protein>
    <submittedName>
        <fullName evidence="4">DOMON domain-containing protein</fullName>
    </submittedName>
</protein>
<feature type="region of interest" description="Disordered" evidence="1">
    <location>
        <begin position="868"/>
        <end position="904"/>
    </location>
</feature>
<dbReference type="PANTHER" id="PTHR36220:SF1">
    <property type="entry name" value="GAMMA TUBULIN COMPLEX COMPONENT C-TERMINAL DOMAIN-CONTAINING PROTEIN"/>
    <property type="match status" value="1"/>
</dbReference>
<keyword evidence="2" id="KW-0812">Transmembrane</keyword>
<reference evidence="4" key="1">
    <citation type="submission" date="2023-06" db="EMBL/GenBank/DDBJ databases">
        <title>Survivors Of The Sea: Transcriptome response of Skeletonema marinoi to long-term dormancy.</title>
        <authorList>
            <person name="Pinder M.I.M."/>
            <person name="Kourtchenko O."/>
            <person name="Robertson E.K."/>
            <person name="Larsson T."/>
            <person name="Maumus F."/>
            <person name="Osuna-Cruz C.M."/>
            <person name="Vancaester E."/>
            <person name="Stenow R."/>
            <person name="Vandepoele K."/>
            <person name="Ploug H."/>
            <person name="Bruchert V."/>
            <person name="Godhe A."/>
            <person name="Topel M."/>
        </authorList>
    </citation>
    <scope>NUCLEOTIDE SEQUENCE</scope>
    <source>
        <strain evidence="4">R05AC</strain>
    </source>
</reference>
<comment type="caution">
    <text evidence="4">The sequence shown here is derived from an EMBL/GenBank/DDBJ whole genome shotgun (WGS) entry which is preliminary data.</text>
</comment>
<dbReference type="Proteomes" id="UP001224775">
    <property type="component" value="Unassembled WGS sequence"/>
</dbReference>
<keyword evidence="5" id="KW-1185">Reference proteome</keyword>
<feature type="compositionally biased region" description="Low complexity" evidence="1">
    <location>
        <begin position="225"/>
        <end position="242"/>
    </location>
</feature>
<feature type="compositionally biased region" description="Pro residues" evidence="1">
    <location>
        <begin position="508"/>
        <end position="517"/>
    </location>
</feature>
<dbReference type="PANTHER" id="PTHR36220">
    <property type="entry name" value="UNNAMED PRODUCT"/>
    <property type="match status" value="1"/>
</dbReference>
<feature type="region of interest" description="Disordered" evidence="1">
    <location>
        <begin position="1"/>
        <end position="332"/>
    </location>
</feature>
<gene>
    <name evidence="4" type="ORF">QTG54_010903</name>
</gene>
<proteinExistence type="predicted"/>
<dbReference type="InterPro" id="IPR005018">
    <property type="entry name" value="DOMON_domain"/>
</dbReference>
<organism evidence="4 5">
    <name type="scientific">Skeletonema marinoi</name>
    <dbReference type="NCBI Taxonomy" id="267567"/>
    <lineage>
        <taxon>Eukaryota</taxon>
        <taxon>Sar</taxon>
        <taxon>Stramenopiles</taxon>
        <taxon>Ochrophyta</taxon>
        <taxon>Bacillariophyta</taxon>
        <taxon>Coscinodiscophyceae</taxon>
        <taxon>Thalassiosirophycidae</taxon>
        <taxon>Thalassiosirales</taxon>
        <taxon>Skeletonemataceae</taxon>
        <taxon>Skeletonema</taxon>
        <taxon>Skeletonema marinoi-dohrnii complex</taxon>
    </lineage>
</organism>
<feature type="transmembrane region" description="Helical" evidence="2">
    <location>
        <begin position="374"/>
        <end position="395"/>
    </location>
</feature>
<feature type="compositionally biased region" description="Low complexity" evidence="1">
    <location>
        <begin position="47"/>
        <end position="75"/>
    </location>
</feature>
<feature type="compositionally biased region" description="Basic and acidic residues" evidence="1">
    <location>
        <begin position="252"/>
        <end position="263"/>
    </location>
</feature>
<feature type="compositionally biased region" description="Polar residues" evidence="1">
    <location>
        <begin position="546"/>
        <end position="567"/>
    </location>
</feature>
<feature type="compositionally biased region" description="Acidic residues" evidence="1">
    <location>
        <begin position="266"/>
        <end position="280"/>
    </location>
</feature>
<evidence type="ECO:0000313" key="5">
    <source>
        <dbReference type="Proteomes" id="UP001224775"/>
    </source>
</evidence>